<feature type="compositionally biased region" description="Pro residues" evidence="2">
    <location>
        <begin position="168"/>
        <end position="186"/>
    </location>
</feature>
<dbReference type="InterPro" id="IPR032675">
    <property type="entry name" value="LRR_dom_sf"/>
</dbReference>
<dbReference type="Proteomes" id="UP000290288">
    <property type="component" value="Unassembled WGS sequence"/>
</dbReference>
<feature type="domain" description="F-box" evidence="3">
    <location>
        <begin position="233"/>
        <end position="286"/>
    </location>
</feature>
<dbReference type="OrthoDB" id="8048523at2759"/>
<dbReference type="Gene3D" id="1.20.1280.50">
    <property type="match status" value="1"/>
</dbReference>
<dbReference type="PANTHER" id="PTHR38926:SF72">
    <property type="entry name" value="IM:7136021-RELATED"/>
    <property type="match status" value="1"/>
</dbReference>
<feature type="coiled-coil region" evidence="1">
    <location>
        <begin position="194"/>
        <end position="228"/>
    </location>
</feature>
<feature type="compositionally biased region" description="Acidic residues" evidence="2">
    <location>
        <begin position="41"/>
        <end position="59"/>
    </location>
</feature>
<comment type="caution">
    <text evidence="4">The sequence shown here is derived from an EMBL/GenBank/DDBJ whole genome shotgun (WGS) entry which is preliminary data.</text>
</comment>
<sequence>MNSASLASYDDESSYDFESDTSSPWVFSPTDSTATGSTASLDEEDEEDEDEDESSEEDSGFATSPMATLSPTSPDFHPTGFNGPTAPPAFGFPPHVSPECPAAANSSYPMSYSSFSNYPATAPRLQVPQPPKLKKPPPPPVVRPKPSTLASERHSEPVPRPKPKPSSHRPPAPPPTAASTPPPPPMARSKSSTISHLRDAISSLEAQMAQLLAQKRELQTRLDQEVRVQSPVNRLPSELLSSIFVIGVLGPREEEDDPVMLGTVVLVCRQWNEVALNTPKLWSKINVNAHDSLSKAKRRLDRSKSSPLDIAIDFGPRVEYTTTTTTYTSSASTSLTSQSNSASQSVGVSSASGSTSSSYIPTNPLVLNSNGNATTTHNANASTKTTTTTVNVIDAIIRSMELFKLVLWRTRSFTLRVPNRHQAHAALMRCREYPAPLLEHLTIHIYHSMLDGPSYISASGAITTASTGSSEAYSYGAAGKLTPLPLFDGQTPLLKTCSFTSFNFGWDVTMVKRLKVLKLGGYFNGYAPSLGALVAILRECPELEELSLRNLSEGEGDVHGAGLSGHGLSSASCYPDRCTGCAPLGAGATETSTASSSASAAATMMGNGTSKIIVLPKLHSLTLYYASPAHSLLPFLSLPALTNLTIAFLQNISSILQCLYTQALTRLPLKTMRIESCVFNELTFINLMKKLNGLVKLELVDVEDLSGGALRSLTSLSPHTPSPLPRVTHLTLDGCTSLDFDSLRIFVEARLPPNPATFKRIITNPKEIVSSASEAARLAEAAKLTRARHTSASASAAAGGHNAGSNVNGGELTMWQPARLVSVDVTRCTQISKEMVQWLRMYVAEVKCESAKGVWGDV</sequence>
<evidence type="ECO:0000313" key="5">
    <source>
        <dbReference type="Proteomes" id="UP000290288"/>
    </source>
</evidence>
<evidence type="ECO:0000313" key="4">
    <source>
        <dbReference type="EMBL" id="RXW24402.1"/>
    </source>
</evidence>
<feature type="compositionally biased region" description="Polar residues" evidence="2">
    <location>
        <begin position="61"/>
        <end position="73"/>
    </location>
</feature>
<proteinExistence type="predicted"/>
<organism evidence="4 5">
    <name type="scientific">Candolleomyces aberdarensis</name>
    <dbReference type="NCBI Taxonomy" id="2316362"/>
    <lineage>
        <taxon>Eukaryota</taxon>
        <taxon>Fungi</taxon>
        <taxon>Dikarya</taxon>
        <taxon>Basidiomycota</taxon>
        <taxon>Agaricomycotina</taxon>
        <taxon>Agaricomycetes</taxon>
        <taxon>Agaricomycetidae</taxon>
        <taxon>Agaricales</taxon>
        <taxon>Agaricineae</taxon>
        <taxon>Psathyrellaceae</taxon>
        <taxon>Candolleomyces</taxon>
    </lineage>
</organism>
<dbReference type="STRING" id="2316362.A0A4Q2DY27"/>
<keyword evidence="1" id="KW-0175">Coiled coil</keyword>
<dbReference type="Pfam" id="PF12937">
    <property type="entry name" value="F-box-like"/>
    <property type="match status" value="1"/>
</dbReference>
<reference evidence="4 5" key="1">
    <citation type="submission" date="2019-01" db="EMBL/GenBank/DDBJ databases">
        <title>Draft genome sequence of Psathyrella aberdarensis IHI B618.</title>
        <authorList>
            <person name="Buettner E."/>
            <person name="Kellner H."/>
        </authorList>
    </citation>
    <scope>NUCLEOTIDE SEQUENCE [LARGE SCALE GENOMIC DNA]</scope>
    <source>
        <strain evidence="4 5">IHI B618</strain>
    </source>
</reference>
<dbReference type="PANTHER" id="PTHR38926">
    <property type="entry name" value="F-BOX DOMAIN CONTAINING PROTEIN, EXPRESSED"/>
    <property type="match status" value="1"/>
</dbReference>
<feature type="compositionally biased region" description="Acidic residues" evidence="2">
    <location>
        <begin position="9"/>
        <end position="19"/>
    </location>
</feature>
<gene>
    <name evidence="4" type="ORF">EST38_g1435</name>
</gene>
<feature type="compositionally biased region" description="Pro residues" evidence="2">
    <location>
        <begin position="128"/>
        <end position="143"/>
    </location>
</feature>
<keyword evidence="5" id="KW-1185">Reference proteome</keyword>
<dbReference type="InterPro" id="IPR001810">
    <property type="entry name" value="F-box_dom"/>
</dbReference>
<feature type="compositionally biased region" description="Low complexity" evidence="2">
    <location>
        <begin position="101"/>
        <end position="127"/>
    </location>
</feature>
<feature type="region of interest" description="Disordered" evidence="2">
    <location>
        <begin position="1"/>
        <end position="194"/>
    </location>
</feature>
<dbReference type="AlphaFoldDB" id="A0A4Q2DY27"/>
<evidence type="ECO:0000256" key="2">
    <source>
        <dbReference type="SAM" id="MobiDB-lite"/>
    </source>
</evidence>
<feature type="compositionally biased region" description="Polar residues" evidence="2">
    <location>
        <begin position="29"/>
        <end position="40"/>
    </location>
</feature>
<dbReference type="SUPFAM" id="SSF52047">
    <property type="entry name" value="RNI-like"/>
    <property type="match status" value="1"/>
</dbReference>
<protein>
    <recommendedName>
        <fullName evidence="3">F-box domain-containing protein</fullName>
    </recommendedName>
</protein>
<dbReference type="Gene3D" id="3.80.10.10">
    <property type="entry name" value="Ribonuclease Inhibitor"/>
    <property type="match status" value="1"/>
</dbReference>
<evidence type="ECO:0000259" key="3">
    <source>
        <dbReference type="Pfam" id="PF12937"/>
    </source>
</evidence>
<accession>A0A4Q2DY27</accession>
<dbReference type="EMBL" id="SDEE01000019">
    <property type="protein sequence ID" value="RXW24402.1"/>
    <property type="molecule type" value="Genomic_DNA"/>
</dbReference>
<feature type="region of interest" description="Disordered" evidence="2">
    <location>
        <begin position="328"/>
        <end position="348"/>
    </location>
</feature>
<evidence type="ECO:0000256" key="1">
    <source>
        <dbReference type="SAM" id="Coils"/>
    </source>
</evidence>
<name>A0A4Q2DY27_9AGAR</name>